<comment type="similarity">
    <text evidence="2">Belongs to the resistance-nodulation-cell division (RND) (TC 2.A.6) family. MmpL subfamily.</text>
</comment>
<feature type="transmembrane region" description="Helical" evidence="8">
    <location>
        <begin position="249"/>
        <end position="270"/>
    </location>
</feature>
<dbReference type="Pfam" id="PF03176">
    <property type="entry name" value="MMPL"/>
    <property type="match status" value="2"/>
</dbReference>
<feature type="transmembrane region" description="Helical" evidence="8">
    <location>
        <begin position="548"/>
        <end position="568"/>
    </location>
</feature>
<evidence type="ECO:0000256" key="7">
    <source>
        <dbReference type="SAM" id="MobiDB-lite"/>
    </source>
</evidence>
<dbReference type="SUPFAM" id="SSF82866">
    <property type="entry name" value="Multidrug efflux transporter AcrB transmembrane domain"/>
    <property type="match status" value="2"/>
</dbReference>
<evidence type="ECO:0000256" key="4">
    <source>
        <dbReference type="ARBA" id="ARBA00022692"/>
    </source>
</evidence>
<dbReference type="PANTHER" id="PTHR33406">
    <property type="entry name" value="MEMBRANE PROTEIN MJ1562-RELATED"/>
    <property type="match status" value="1"/>
</dbReference>
<evidence type="ECO:0000256" key="1">
    <source>
        <dbReference type="ARBA" id="ARBA00004651"/>
    </source>
</evidence>
<evidence type="ECO:0000256" key="5">
    <source>
        <dbReference type="ARBA" id="ARBA00022989"/>
    </source>
</evidence>
<keyword evidence="4 8" id="KW-0812">Transmembrane</keyword>
<sequence>MPAQTMGAYPFPGPREHTVFSRIGQLVVRRRRLVLALTVLFVVAAGAVGTGLFGQLGGGGFADPDAESTRAEAFLTEVGAPRPELVLLVEADGGNVDAPAVAAAGTALTDDLADEPGVRSTVSYWSTGRPAALRSTDGTSALVVVDLDGTEEQVEEAAAGVAERHAGTHGPITVRVGGGYAIDEAIGKQLETDLLRAELLAVPVTLVLLLLVFGGLVAATLPLVVSVVSVVGAFLALFGIAQLTEVSVYSINLMTGLGFGLAIDYSLFVLSRFREELAAGRSTDEAVLRTVETAGRTVAFSALTVAVSLSALLVFPLSFLRSFAYSGVAVVCCAAAGALLTLPALLATLGPRVNRSSAPSTGSRMAGRIAGALRQGTARPVEAGFWYRLACAVMRRPVPVATGVVVFLLALGIPFLGVNPGLPSYQALPPSNEARQIVEAIETGFAGNRTEEFGIVLPGVDADGADAEAVTAFARQVGAVDGVAEVTVQTAVAGSWLSVVPSVVPRSTEGEHLVERIRALDPPFDFNVGGDAAELVDAKAAIADRLPLALAIIATTTGLLLFVVFGSVLVPVKAVVLNLLSLTATFGAMVWIFQDGHLSGLLGFTATGQLDVSMPILMFCVAFGLSMDYEVFLLSRIKEEYDRTGDNRQAIAAGLAKTGRLITAAAVLLAVSFAAFGVSGMSFLKLMGIGLTLAILMDATVVRGLLVPAVMSLAGRANWWAPAPLRRLHSRWGSREQRWSPRTSPAHVPVEGDRVDEDRAEKDRTEKDRGEEDPVEADRVDEERMGRRR</sequence>
<dbReference type="EMBL" id="BONW01000042">
    <property type="protein sequence ID" value="GIG92245.1"/>
    <property type="molecule type" value="Genomic_DNA"/>
</dbReference>
<feature type="transmembrane region" description="Helical" evidence="8">
    <location>
        <begin position="398"/>
        <end position="418"/>
    </location>
</feature>
<evidence type="ECO:0000256" key="8">
    <source>
        <dbReference type="SAM" id="Phobius"/>
    </source>
</evidence>
<feature type="transmembrane region" description="Helical" evidence="8">
    <location>
        <begin position="614"/>
        <end position="634"/>
    </location>
</feature>
<name>A0ABQ4EBX6_9ACTN</name>
<keyword evidence="5 8" id="KW-1133">Transmembrane helix</keyword>
<feature type="transmembrane region" description="Helical" evidence="8">
    <location>
        <begin position="199"/>
        <end position="218"/>
    </location>
</feature>
<proteinExistence type="inferred from homology"/>
<feature type="domain" description="Membrane transport protein MMPL" evidence="9">
    <location>
        <begin position="514"/>
        <end position="739"/>
    </location>
</feature>
<feature type="transmembrane region" description="Helical" evidence="8">
    <location>
        <begin position="223"/>
        <end position="243"/>
    </location>
</feature>
<dbReference type="Gene3D" id="1.20.1640.10">
    <property type="entry name" value="Multidrug efflux transporter AcrB transmembrane domain"/>
    <property type="match status" value="2"/>
</dbReference>
<organism evidence="10 11">
    <name type="scientific">Plantactinospora endophytica</name>
    <dbReference type="NCBI Taxonomy" id="673535"/>
    <lineage>
        <taxon>Bacteria</taxon>
        <taxon>Bacillati</taxon>
        <taxon>Actinomycetota</taxon>
        <taxon>Actinomycetes</taxon>
        <taxon>Micromonosporales</taxon>
        <taxon>Micromonosporaceae</taxon>
        <taxon>Plantactinospora</taxon>
    </lineage>
</organism>
<gene>
    <name evidence="10" type="ORF">Pen02_71810</name>
</gene>
<dbReference type="Proteomes" id="UP000646749">
    <property type="component" value="Unassembled WGS sequence"/>
</dbReference>
<feature type="transmembrane region" description="Helical" evidence="8">
    <location>
        <begin position="33"/>
        <end position="54"/>
    </location>
</feature>
<reference evidence="10 11" key="1">
    <citation type="submission" date="2021-01" db="EMBL/GenBank/DDBJ databases">
        <title>Whole genome shotgun sequence of Plantactinospora endophytica NBRC 110450.</title>
        <authorList>
            <person name="Komaki H."/>
            <person name="Tamura T."/>
        </authorList>
    </citation>
    <scope>NUCLEOTIDE SEQUENCE [LARGE SCALE GENOMIC DNA]</scope>
    <source>
        <strain evidence="10 11">NBRC 110450</strain>
    </source>
</reference>
<evidence type="ECO:0000313" key="10">
    <source>
        <dbReference type="EMBL" id="GIG92245.1"/>
    </source>
</evidence>
<feature type="transmembrane region" description="Helical" evidence="8">
    <location>
        <begin position="661"/>
        <end position="680"/>
    </location>
</feature>
<keyword evidence="3" id="KW-1003">Cell membrane</keyword>
<feature type="transmembrane region" description="Helical" evidence="8">
    <location>
        <begin position="298"/>
        <end position="317"/>
    </location>
</feature>
<feature type="compositionally biased region" description="Basic and acidic residues" evidence="7">
    <location>
        <begin position="750"/>
        <end position="789"/>
    </location>
</feature>
<evidence type="ECO:0000259" key="9">
    <source>
        <dbReference type="Pfam" id="PF03176"/>
    </source>
</evidence>
<keyword evidence="11" id="KW-1185">Reference proteome</keyword>
<evidence type="ECO:0000256" key="3">
    <source>
        <dbReference type="ARBA" id="ARBA00022475"/>
    </source>
</evidence>
<comment type="subcellular location">
    <subcellularLocation>
        <location evidence="1">Cell membrane</location>
        <topology evidence="1">Multi-pass membrane protein</topology>
    </subcellularLocation>
</comment>
<evidence type="ECO:0000256" key="6">
    <source>
        <dbReference type="ARBA" id="ARBA00023136"/>
    </source>
</evidence>
<dbReference type="InterPro" id="IPR004869">
    <property type="entry name" value="MMPL_dom"/>
</dbReference>
<evidence type="ECO:0000313" key="11">
    <source>
        <dbReference type="Proteomes" id="UP000646749"/>
    </source>
</evidence>
<feature type="transmembrane region" description="Helical" evidence="8">
    <location>
        <begin position="575"/>
        <end position="594"/>
    </location>
</feature>
<keyword evidence="6 8" id="KW-0472">Membrane</keyword>
<feature type="transmembrane region" description="Helical" evidence="8">
    <location>
        <begin position="323"/>
        <end position="347"/>
    </location>
</feature>
<feature type="domain" description="Membrane transport protein MMPL" evidence="9">
    <location>
        <begin position="64"/>
        <end position="400"/>
    </location>
</feature>
<evidence type="ECO:0000256" key="2">
    <source>
        <dbReference type="ARBA" id="ARBA00010157"/>
    </source>
</evidence>
<feature type="region of interest" description="Disordered" evidence="7">
    <location>
        <begin position="734"/>
        <end position="789"/>
    </location>
</feature>
<dbReference type="InterPro" id="IPR050545">
    <property type="entry name" value="Mycobact_MmpL"/>
</dbReference>
<protein>
    <submittedName>
        <fullName evidence="10">Membrane protein</fullName>
    </submittedName>
</protein>
<feature type="transmembrane region" description="Helical" evidence="8">
    <location>
        <begin position="686"/>
        <end position="706"/>
    </location>
</feature>
<dbReference type="PANTHER" id="PTHR33406:SF11">
    <property type="entry name" value="MEMBRANE PROTEIN SCO6666-RELATED"/>
    <property type="match status" value="1"/>
</dbReference>
<comment type="caution">
    <text evidence="10">The sequence shown here is derived from an EMBL/GenBank/DDBJ whole genome shotgun (WGS) entry which is preliminary data.</text>
</comment>
<accession>A0ABQ4EBX6</accession>